<dbReference type="EMBL" id="JBFAIH010000002">
    <property type="protein sequence ID" value="MEV0362110.1"/>
    <property type="molecule type" value="Genomic_DNA"/>
</dbReference>
<dbReference type="PIRSF" id="PIRSF001439">
    <property type="entry name" value="CryM"/>
    <property type="match status" value="1"/>
</dbReference>
<organism evidence="1 2">
    <name type="scientific">Nocardia fusca</name>
    <dbReference type="NCBI Taxonomy" id="941183"/>
    <lineage>
        <taxon>Bacteria</taxon>
        <taxon>Bacillati</taxon>
        <taxon>Actinomycetota</taxon>
        <taxon>Actinomycetes</taxon>
        <taxon>Mycobacteriales</taxon>
        <taxon>Nocardiaceae</taxon>
        <taxon>Nocardia</taxon>
    </lineage>
</organism>
<comment type="caution">
    <text evidence="1">The sequence shown here is derived from an EMBL/GenBank/DDBJ whole genome shotgun (WGS) entry which is preliminary data.</text>
</comment>
<evidence type="ECO:0000313" key="1">
    <source>
        <dbReference type="EMBL" id="MEV0362110.1"/>
    </source>
</evidence>
<dbReference type="InterPro" id="IPR023401">
    <property type="entry name" value="ODC_N"/>
</dbReference>
<dbReference type="PANTHER" id="PTHR13812:SF19">
    <property type="entry name" value="KETIMINE REDUCTASE MU-CRYSTALLIN"/>
    <property type="match status" value="1"/>
</dbReference>
<keyword evidence="2" id="KW-1185">Reference proteome</keyword>
<gene>
    <name evidence="1" type="ORF">AB0H72_05335</name>
</gene>
<dbReference type="InterPro" id="IPR036291">
    <property type="entry name" value="NAD(P)-bd_dom_sf"/>
</dbReference>
<dbReference type="InterPro" id="IPR003462">
    <property type="entry name" value="ODC_Mu_crystall"/>
</dbReference>
<evidence type="ECO:0000313" key="2">
    <source>
        <dbReference type="Proteomes" id="UP001551658"/>
    </source>
</evidence>
<accession>A0ABV3F339</accession>
<dbReference type="Pfam" id="PF02423">
    <property type="entry name" value="OCD_Mu_crystall"/>
    <property type="match status" value="1"/>
</dbReference>
<dbReference type="Gene3D" id="3.40.50.720">
    <property type="entry name" value="NAD(P)-binding Rossmann-like Domain"/>
    <property type="match status" value="1"/>
</dbReference>
<reference evidence="1 2" key="1">
    <citation type="submission" date="2024-06" db="EMBL/GenBank/DDBJ databases">
        <title>The Natural Products Discovery Center: Release of the First 8490 Sequenced Strains for Exploring Actinobacteria Biosynthetic Diversity.</title>
        <authorList>
            <person name="Kalkreuter E."/>
            <person name="Kautsar S.A."/>
            <person name="Yang D."/>
            <person name="Bader C.D."/>
            <person name="Teijaro C.N."/>
            <person name="Fluegel L."/>
            <person name="Davis C.M."/>
            <person name="Simpson J.R."/>
            <person name="Lauterbach L."/>
            <person name="Steele A.D."/>
            <person name="Gui C."/>
            <person name="Meng S."/>
            <person name="Li G."/>
            <person name="Viehrig K."/>
            <person name="Ye F."/>
            <person name="Su P."/>
            <person name="Kiefer A.F."/>
            <person name="Nichols A."/>
            <person name="Cepeda A.J."/>
            <person name="Yan W."/>
            <person name="Fan B."/>
            <person name="Jiang Y."/>
            <person name="Adhikari A."/>
            <person name="Zheng C.-J."/>
            <person name="Schuster L."/>
            <person name="Cowan T.M."/>
            <person name="Smanski M.J."/>
            <person name="Chevrette M.G."/>
            <person name="De Carvalho L.P.S."/>
            <person name="Shen B."/>
        </authorList>
    </citation>
    <scope>NUCLEOTIDE SEQUENCE [LARGE SCALE GENOMIC DNA]</scope>
    <source>
        <strain evidence="1 2">NPDC050671</strain>
    </source>
</reference>
<proteinExistence type="predicted"/>
<sequence length="327" mass="34139">MTLVLDDAAVRSVFEWRSAIDALQAAYAAADDEGRFPPRVLARGESAMLRTLSGVPGNGALMGTKTIVGSFGERRMFSYLVALFDPATAELAALLDGNSITGFRTAATSALATDLLARPGDLDVAVIGSGFEARKHVEALAAVRRLASVRVFSPREASRNRFATDLSHTAASVEPSGSAEAAVAAASVVICAARSYDETPTFRGSWLQPGSTVVSIGSTLREQREVDPEAIERADVVVADMVEEVLHDTGDLVAAKAAGIDISGRIRSLANVVAGRQDGRTGPEQIVLYKSVGSAVQDLAVAAVCVEAAKKAGLGAQLPIHIQPVEK</sequence>
<dbReference type="RefSeq" id="WP_357974037.1">
    <property type="nucleotide sequence ID" value="NZ_JBFAIH010000002.1"/>
</dbReference>
<dbReference type="SUPFAM" id="SSF51735">
    <property type="entry name" value="NAD(P)-binding Rossmann-fold domains"/>
    <property type="match status" value="1"/>
</dbReference>
<name>A0ABV3F339_9NOCA</name>
<dbReference type="Proteomes" id="UP001551658">
    <property type="component" value="Unassembled WGS sequence"/>
</dbReference>
<dbReference type="Gene3D" id="3.30.1780.10">
    <property type="entry name" value="ornithine cyclodeaminase, domain 1"/>
    <property type="match status" value="1"/>
</dbReference>
<protein>
    <submittedName>
        <fullName evidence="1">Ornithine cyclodeaminase family protein</fullName>
    </submittedName>
</protein>
<dbReference type="PANTHER" id="PTHR13812">
    <property type="entry name" value="KETIMINE REDUCTASE MU-CRYSTALLIN"/>
    <property type="match status" value="1"/>
</dbReference>